<name>A0ACD3ZAW6_FUSSC</name>
<organism evidence="1 2">
    <name type="scientific">Fusarium solani subsp. cucurbitae</name>
    <name type="common">Neocosmosporum cucurbitae</name>
    <dbReference type="NCBI Taxonomy" id="2747967"/>
    <lineage>
        <taxon>Eukaryota</taxon>
        <taxon>Fungi</taxon>
        <taxon>Dikarya</taxon>
        <taxon>Ascomycota</taxon>
        <taxon>Pezizomycotina</taxon>
        <taxon>Sordariomycetes</taxon>
        <taxon>Hypocreomycetidae</taxon>
        <taxon>Hypocreales</taxon>
        <taxon>Nectriaceae</taxon>
        <taxon>Fusarium</taxon>
        <taxon>Fusarium solani species complex</taxon>
    </lineage>
</organism>
<sequence>MALGKHFHLICDAMPLGHYRFGYLFGFPTLRLIVIPLPELHPSKWFYSLPPNLAIPSIPPFLLIMNNLTMTPFGKEMREKHFLFKKEQVNLNQGAYGSYPRHVRDALRHWQDALDEIRHQVASFLNADVEGTVLVPNATTGLNTVLRNLRFQPGDKVVYFKGVYGAIGKTVDYLTETTPVTSLEVDFDPTQDTEESILARFTGSIREYGDKVKAAIFDTVMSMPGIRMPFEQLTKICRQHGIFSVIDGAHGIGFIDLNLKELDPDFLVTNCHKWLFIPRACAVFYVAPRNQHLMRSSLPTSHGFVPLGSSKHFNPNQSNAQNAFVAQFEYTGTIDTAPILCIPAALEFRSRVCGGEVAIREYCVDLARTGGRAVAEILGTETLPVPTGRHVGFANVRLPLAVQSQAASTQGIPVKHVDTVINFIFRKFTEDYHTFINVLYFSGALWARLSATVYLDLNDFKYGGMVLKKLCQRIESGEYLAQEA</sequence>
<accession>A0ACD3ZAW6</accession>
<keyword evidence="2" id="KW-1185">Reference proteome</keyword>
<reference evidence="1" key="1">
    <citation type="submission" date="2021-11" db="EMBL/GenBank/DDBJ databases">
        <title>Fusarium solani-melongenae Genome sequencing and assembly.</title>
        <authorList>
            <person name="Xie S."/>
            <person name="Huang L."/>
            <person name="Zhang X."/>
        </authorList>
    </citation>
    <scope>NUCLEOTIDE SEQUENCE</scope>
    <source>
        <strain evidence="1">CRI 24-3</strain>
    </source>
</reference>
<evidence type="ECO:0000313" key="2">
    <source>
        <dbReference type="Proteomes" id="UP000830768"/>
    </source>
</evidence>
<gene>
    <name evidence="1" type="ORF">LCI18_008936</name>
</gene>
<protein>
    <submittedName>
        <fullName evidence="1">Uncharacterized protein</fullName>
    </submittedName>
</protein>
<evidence type="ECO:0000313" key="1">
    <source>
        <dbReference type="EMBL" id="UPK98001.1"/>
    </source>
</evidence>
<dbReference type="Proteomes" id="UP000830768">
    <property type="component" value="Chromosome 8"/>
</dbReference>
<proteinExistence type="predicted"/>
<dbReference type="EMBL" id="CP090036">
    <property type="protein sequence ID" value="UPK98001.1"/>
    <property type="molecule type" value="Genomic_DNA"/>
</dbReference>